<sequence>MRTEVFLSELAQKQAGILRGPDLKALDAFIRDLEARGCAALGYRLTGDVPVSRLCVKHLRNAGRAVVAFEEPGRAWVLLIGAHDERDRARDVYAALWKVCGLEAPPSGRRTKPACCDDDGADPLSPEVDDLVTRCRDLARPVRRRR</sequence>
<name>A0A367FQY1_9ACTN</name>
<dbReference type="Proteomes" id="UP000253094">
    <property type="component" value="Unassembled WGS sequence"/>
</dbReference>
<dbReference type="OrthoDB" id="3399475at2"/>
<accession>A0A367FQY1</accession>
<dbReference type="AlphaFoldDB" id="A0A367FQY1"/>
<dbReference type="RefSeq" id="WP_114027425.1">
    <property type="nucleotide sequence ID" value="NZ_QOIL01000002.1"/>
</dbReference>
<protein>
    <submittedName>
        <fullName evidence="1">Uncharacterized protein</fullName>
    </submittedName>
</protein>
<proteinExistence type="predicted"/>
<evidence type="ECO:0000313" key="2">
    <source>
        <dbReference type="Proteomes" id="UP000253094"/>
    </source>
</evidence>
<dbReference type="EMBL" id="QOIL01000002">
    <property type="protein sequence ID" value="RCG32793.1"/>
    <property type="molecule type" value="Genomic_DNA"/>
</dbReference>
<comment type="caution">
    <text evidence="1">The sequence shown here is derived from an EMBL/GenBank/DDBJ whole genome shotgun (WGS) entry which is preliminary data.</text>
</comment>
<evidence type="ECO:0000313" key="1">
    <source>
        <dbReference type="EMBL" id="RCG32793.1"/>
    </source>
</evidence>
<keyword evidence="2" id="KW-1185">Reference proteome</keyword>
<gene>
    <name evidence="1" type="ORF">DQ384_04805</name>
</gene>
<organism evidence="1 2">
    <name type="scientific">Sphaerisporangium album</name>
    <dbReference type="NCBI Taxonomy" id="509200"/>
    <lineage>
        <taxon>Bacteria</taxon>
        <taxon>Bacillati</taxon>
        <taxon>Actinomycetota</taxon>
        <taxon>Actinomycetes</taxon>
        <taxon>Streptosporangiales</taxon>
        <taxon>Streptosporangiaceae</taxon>
        <taxon>Sphaerisporangium</taxon>
    </lineage>
</organism>
<reference evidence="1 2" key="1">
    <citation type="submission" date="2018-06" db="EMBL/GenBank/DDBJ databases">
        <title>Sphaerisporangium craniellae sp. nov., isolated from a marine sponge in the South China Sea.</title>
        <authorList>
            <person name="Li L."/>
        </authorList>
    </citation>
    <scope>NUCLEOTIDE SEQUENCE [LARGE SCALE GENOMIC DNA]</scope>
    <source>
        <strain evidence="1 2">CCTCC AA 208026</strain>
    </source>
</reference>